<evidence type="ECO:0000313" key="5">
    <source>
        <dbReference type="EMBL" id="UJO19881.1"/>
    </source>
</evidence>
<dbReference type="InterPro" id="IPR020843">
    <property type="entry name" value="ER"/>
</dbReference>
<accession>A0A9Q8PCB8</accession>
<gene>
    <name evidence="5" type="ORF">CLAFUR5_09846</name>
</gene>
<dbReference type="GO" id="GO:0016651">
    <property type="term" value="F:oxidoreductase activity, acting on NAD(P)H"/>
    <property type="evidence" value="ECO:0007669"/>
    <property type="project" value="InterPro"/>
</dbReference>
<feature type="domain" description="Enoyl reductase (ER)" evidence="4">
    <location>
        <begin position="10"/>
        <end position="259"/>
    </location>
</feature>
<dbReference type="RefSeq" id="XP_047764247.1">
    <property type="nucleotide sequence ID" value="XM_047908994.1"/>
</dbReference>
<dbReference type="AlphaFoldDB" id="A0A9Q8PCB8"/>
<dbReference type="SUPFAM" id="SSF51735">
    <property type="entry name" value="NAD(P)-binding Rossmann-fold domains"/>
    <property type="match status" value="1"/>
</dbReference>
<proteinExistence type="inferred from homology"/>
<evidence type="ECO:0000256" key="3">
    <source>
        <dbReference type="ARBA" id="ARBA00023002"/>
    </source>
</evidence>
<dbReference type="Gene3D" id="3.90.180.10">
    <property type="entry name" value="Medium-chain alcohol dehydrogenases, catalytic domain"/>
    <property type="match status" value="1"/>
</dbReference>
<dbReference type="InterPro" id="IPR047122">
    <property type="entry name" value="Trans-enoyl_RdTase-like"/>
</dbReference>
<keyword evidence="6" id="KW-1185">Reference proteome</keyword>
<dbReference type="OrthoDB" id="48317at2759"/>
<evidence type="ECO:0000259" key="4">
    <source>
        <dbReference type="SMART" id="SM00829"/>
    </source>
</evidence>
<keyword evidence="3" id="KW-0560">Oxidoreductase</keyword>
<dbReference type="InterPro" id="IPR013154">
    <property type="entry name" value="ADH-like_N"/>
</dbReference>
<organism evidence="5 6">
    <name type="scientific">Passalora fulva</name>
    <name type="common">Tomato leaf mold</name>
    <name type="synonym">Cladosporium fulvum</name>
    <dbReference type="NCBI Taxonomy" id="5499"/>
    <lineage>
        <taxon>Eukaryota</taxon>
        <taxon>Fungi</taxon>
        <taxon>Dikarya</taxon>
        <taxon>Ascomycota</taxon>
        <taxon>Pezizomycotina</taxon>
        <taxon>Dothideomycetes</taxon>
        <taxon>Dothideomycetidae</taxon>
        <taxon>Mycosphaerellales</taxon>
        <taxon>Mycosphaerellaceae</taxon>
        <taxon>Fulvia</taxon>
    </lineage>
</organism>
<reference evidence="5" key="2">
    <citation type="journal article" date="2022" name="Microb. Genom.">
        <title>A chromosome-scale genome assembly of the tomato pathogen Cladosporium fulvum reveals a compartmentalized genome architecture and the presence of a dispensable chromosome.</title>
        <authorList>
            <person name="Zaccaron A.Z."/>
            <person name="Chen L.H."/>
            <person name="Samaras A."/>
            <person name="Stergiopoulos I."/>
        </authorList>
    </citation>
    <scope>NUCLEOTIDE SEQUENCE</scope>
    <source>
        <strain evidence="5">Race5_Kim</strain>
    </source>
</reference>
<protein>
    <submittedName>
        <fullName evidence="5">Trans-enoyl reductase RAP2</fullName>
    </submittedName>
</protein>
<evidence type="ECO:0000256" key="1">
    <source>
        <dbReference type="ARBA" id="ARBA00008072"/>
    </source>
</evidence>
<comment type="subunit">
    <text evidence="2">Monomer.</text>
</comment>
<dbReference type="OMA" id="YNSGQEY"/>
<evidence type="ECO:0000256" key="2">
    <source>
        <dbReference type="ARBA" id="ARBA00011245"/>
    </source>
</evidence>
<dbReference type="InterPro" id="IPR036291">
    <property type="entry name" value="NAD(P)-bd_dom_sf"/>
</dbReference>
<dbReference type="Pfam" id="PF08240">
    <property type="entry name" value="ADH_N"/>
    <property type="match status" value="1"/>
</dbReference>
<comment type="similarity">
    <text evidence="1">Belongs to the zinc-containing alcohol dehydrogenase family.</text>
</comment>
<dbReference type="KEGG" id="ffu:CLAFUR5_09846"/>
<reference evidence="5" key="1">
    <citation type="submission" date="2021-12" db="EMBL/GenBank/DDBJ databases">
        <authorList>
            <person name="Zaccaron A."/>
            <person name="Stergiopoulos I."/>
        </authorList>
    </citation>
    <scope>NUCLEOTIDE SEQUENCE</scope>
    <source>
        <strain evidence="5">Race5_Kim</strain>
    </source>
</reference>
<dbReference type="PANTHER" id="PTHR45348:SF3">
    <property type="entry name" value="ENOYL REDUCTASE (ER) DOMAIN-CONTAINING PROTEIN"/>
    <property type="match status" value="1"/>
</dbReference>
<dbReference type="GeneID" id="71989724"/>
<dbReference type="InterPro" id="IPR011032">
    <property type="entry name" value="GroES-like_sf"/>
</dbReference>
<dbReference type="SMART" id="SM00829">
    <property type="entry name" value="PKS_ER"/>
    <property type="match status" value="1"/>
</dbReference>
<dbReference type="Proteomes" id="UP000756132">
    <property type="component" value="Chromosome 7"/>
</dbReference>
<name>A0A9Q8PCB8_PASFU</name>
<dbReference type="EMBL" id="CP090169">
    <property type="protein sequence ID" value="UJO19881.1"/>
    <property type="molecule type" value="Genomic_DNA"/>
</dbReference>
<dbReference type="PANTHER" id="PTHR45348">
    <property type="entry name" value="HYPOTHETICAL OXIDOREDUCTASE (EUROFUNG)"/>
    <property type="match status" value="1"/>
</dbReference>
<dbReference type="SUPFAM" id="SSF50129">
    <property type="entry name" value="GroES-like"/>
    <property type="match status" value="1"/>
</dbReference>
<evidence type="ECO:0000313" key="6">
    <source>
        <dbReference type="Proteomes" id="UP000756132"/>
    </source>
</evidence>
<dbReference type="Gene3D" id="3.40.50.720">
    <property type="entry name" value="NAD(P)-binding Rossmann-like Domain"/>
    <property type="match status" value="1"/>
</dbReference>
<sequence length="297" mass="31381">MKSLQIPSLGSAPEIVDNIPVQEPASDQILVKSLWTAVNPIDSMIAAYGILVTDWPTGLGADAYGVVVKAGGEAKEKYGFQEGDYVVGCTRIGVREFATAQEYFLMDAAVAMRKPSNLEVPAAVTVGSAFQTAALGISKGLGISVGTTRNDVNEDRDWVLVLGGAGSVGSAAVQLLSQAGHAVVASCSPKQSSRVENLGAKGTFDYHLSLEEQIKAIEHITGDPGDVSMIFDATSSEDPILAKELFKTAELQGKEKLFVTTNDWSGIGGFEGGKTYEIHLGMMGRPEAREINEGIRS</sequence>